<evidence type="ECO:0000256" key="3">
    <source>
        <dbReference type="ARBA" id="ARBA00022723"/>
    </source>
</evidence>
<dbReference type="InterPro" id="IPR013785">
    <property type="entry name" value="Aldolase_TIM"/>
</dbReference>
<dbReference type="PANTHER" id="PTHR37418:SF2">
    <property type="entry name" value="3-KETO-5-AMINOHEXANOATE CLEAVAGE ENZYME"/>
    <property type="match status" value="1"/>
</dbReference>
<evidence type="ECO:0000313" key="7">
    <source>
        <dbReference type="Proteomes" id="UP001500449"/>
    </source>
</evidence>
<keyword evidence="3" id="KW-0479">Metal-binding</keyword>
<comment type="cofactor">
    <cofactor evidence="1">
        <name>Zn(2+)</name>
        <dbReference type="ChEBI" id="CHEBI:29105"/>
    </cofactor>
</comment>
<keyword evidence="7" id="KW-1185">Reference proteome</keyword>
<dbReference type="Gene3D" id="3.20.20.70">
    <property type="entry name" value="Aldolase class I"/>
    <property type="match status" value="1"/>
</dbReference>
<evidence type="ECO:0000256" key="1">
    <source>
        <dbReference type="ARBA" id="ARBA00001947"/>
    </source>
</evidence>
<dbReference type="Proteomes" id="UP001500449">
    <property type="component" value="Unassembled WGS sequence"/>
</dbReference>
<dbReference type="PANTHER" id="PTHR37418">
    <property type="entry name" value="3-KETO-5-AMINOHEXANOATE CLEAVAGE ENZYME-RELATED"/>
    <property type="match status" value="1"/>
</dbReference>
<comment type="caution">
    <text evidence="6">The sequence shown here is derived from an EMBL/GenBank/DDBJ whole genome shotgun (WGS) entry which is preliminary data.</text>
</comment>
<evidence type="ECO:0000313" key="6">
    <source>
        <dbReference type="EMBL" id="GAA1844690.1"/>
    </source>
</evidence>
<feature type="compositionally biased region" description="Low complexity" evidence="5">
    <location>
        <begin position="77"/>
        <end position="89"/>
    </location>
</feature>
<reference evidence="6 7" key="1">
    <citation type="journal article" date="2019" name="Int. J. Syst. Evol. Microbiol.">
        <title>The Global Catalogue of Microorganisms (GCM) 10K type strain sequencing project: providing services to taxonomists for standard genome sequencing and annotation.</title>
        <authorList>
            <consortium name="The Broad Institute Genomics Platform"/>
            <consortium name="The Broad Institute Genome Sequencing Center for Infectious Disease"/>
            <person name="Wu L."/>
            <person name="Ma J."/>
        </authorList>
    </citation>
    <scope>NUCLEOTIDE SEQUENCE [LARGE SCALE GENOMIC DNA]</scope>
    <source>
        <strain evidence="6 7">JCM 16009</strain>
    </source>
</reference>
<sequence length="135" mass="14364">MMVRRRPVDAVWQVIAIGRANLELTAVGLALGGNSRAGLEDTLYLRKGELSDGSVPLFARARKIAESRPGNSGRGAGRPPAARGRGQRPMTDVCAMAYARGGEVHELRRPVPEPAEGGVLPMEVEYGDTGGMILK</sequence>
<evidence type="ECO:0000256" key="2">
    <source>
        <dbReference type="ARBA" id="ARBA00022679"/>
    </source>
</evidence>
<name>A0ABN2MYR7_9PSEU</name>
<proteinExistence type="predicted"/>
<gene>
    <name evidence="6" type="ORF">GCM10009836_25210</name>
</gene>
<keyword evidence="4" id="KW-0862">Zinc</keyword>
<dbReference type="InterPro" id="IPR008567">
    <property type="entry name" value="BKACE"/>
</dbReference>
<keyword evidence="2" id="KW-0808">Transferase</keyword>
<protein>
    <submittedName>
        <fullName evidence="6">Uncharacterized protein</fullName>
    </submittedName>
</protein>
<organism evidence="6 7">
    <name type="scientific">Pseudonocardia ailaonensis</name>
    <dbReference type="NCBI Taxonomy" id="367279"/>
    <lineage>
        <taxon>Bacteria</taxon>
        <taxon>Bacillati</taxon>
        <taxon>Actinomycetota</taxon>
        <taxon>Actinomycetes</taxon>
        <taxon>Pseudonocardiales</taxon>
        <taxon>Pseudonocardiaceae</taxon>
        <taxon>Pseudonocardia</taxon>
    </lineage>
</organism>
<evidence type="ECO:0000256" key="4">
    <source>
        <dbReference type="ARBA" id="ARBA00022833"/>
    </source>
</evidence>
<dbReference type="EMBL" id="BAAAQK010000005">
    <property type="protein sequence ID" value="GAA1844690.1"/>
    <property type="molecule type" value="Genomic_DNA"/>
</dbReference>
<evidence type="ECO:0000256" key="5">
    <source>
        <dbReference type="SAM" id="MobiDB-lite"/>
    </source>
</evidence>
<accession>A0ABN2MYR7</accession>
<dbReference type="Pfam" id="PF05853">
    <property type="entry name" value="BKACE"/>
    <property type="match status" value="1"/>
</dbReference>
<feature type="region of interest" description="Disordered" evidence="5">
    <location>
        <begin position="64"/>
        <end position="90"/>
    </location>
</feature>